<proteinExistence type="predicted"/>
<protein>
    <submittedName>
        <fullName evidence="4">Cell division protein FtsB</fullName>
    </submittedName>
</protein>
<comment type="caution">
    <text evidence="4">The sequence shown here is derived from an EMBL/GenBank/DDBJ whole genome shotgun (WGS) entry which is preliminary data.</text>
</comment>
<dbReference type="Proteomes" id="UP000240542">
    <property type="component" value="Unassembled WGS sequence"/>
</dbReference>
<keyword evidence="1" id="KW-0175">Coiled coil</keyword>
<keyword evidence="3" id="KW-0812">Transmembrane</keyword>
<feature type="transmembrane region" description="Helical" evidence="3">
    <location>
        <begin position="32"/>
        <end position="50"/>
    </location>
</feature>
<keyword evidence="4" id="KW-0131">Cell cycle</keyword>
<keyword evidence="5" id="KW-1185">Reference proteome</keyword>
<feature type="coiled-coil region" evidence="1">
    <location>
        <begin position="53"/>
        <end position="87"/>
    </location>
</feature>
<feature type="region of interest" description="Disordered" evidence="2">
    <location>
        <begin position="1"/>
        <end position="25"/>
    </location>
</feature>
<evidence type="ECO:0000313" key="4">
    <source>
        <dbReference type="EMBL" id="PSK98343.1"/>
    </source>
</evidence>
<name>A0A2P8DMA0_9ACTN</name>
<evidence type="ECO:0000256" key="3">
    <source>
        <dbReference type="SAM" id="Phobius"/>
    </source>
</evidence>
<dbReference type="InterPro" id="IPR007060">
    <property type="entry name" value="FtsL/DivIC"/>
</dbReference>
<dbReference type="EMBL" id="PYGA01000005">
    <property type="protein sequence ID" value="PSK98343.1"/>
    <property type="molecule type" value="Genomic_DNA"/>
</dbReference>
<evidence type="ECO:0000313" key="5">
    <source>
        <dbReference type="Proteomes" id="UP000240542"/>
    </source>
</evidence>
<dbReference type="AlphaFoldDB" id="A0A2P8DMA0"/>
<gene>
    <name evidence="4" type="ORF">CLV63_10514</name>
</gene>
<keyword evidence="3" id="KW-1133">Transmembrane helix</keyword>
<dbReference type="GO" id="GO:0051301">
    <property type="term" value="P:cell division"/>
    <property type="evidence" value="ECO:0007669"/>
    <property type="project" value="UniProtKB-KW"/>
</dbReference>
<accession>A0A2P8DMA0</accession>
<evidence type="ECO:0000256" key="1">
    <source>
        <dbReference type="SAM" id="Coils"/>
    </source>
</evidence>
<feature type="compositionally biased region" description="Low complexity" evidence="2">
    <location>
        <begin position="16"/>
        <end position="25"/>
    </location>
</feature>
<dbReference type="RefSeq" id="WP_106582447.1">
    <property type="nucleotide sequence ID" value="NZ_PYGA01000005.1"/>
</dbReference>
<sequence>MAPKSEKPKRPRRESAGPAGAARGRPALTSRAAILALVVCVIALSLAYPLREYIAQRAEITELREENARTKENVAELDRRHDELQQRPYIEQEARTRLHYQYPDEKAYVVVGDEDEDTGVKRAPKSADPWFTQLWKSVQEADQAEPKSEKIPEAQPPSQ</sequence>
<organism evidence="4 5">
    <name type="scientific">Murinocardiopsis flavida</name>
    <dbReference type="NCBI Taxonomy" id="645275"/>
    <lineage>
        <taxon>Bacteria</taxon>
        <taxon>Bacillati</taxon>
        <taxon>Actinomycetota</taxon>
        <taxon>Actinomycetes</taxon>
        <taxon>Streptosporangiales</taxon>
        <taxon>Nocardiopsidaceae</taxon>
        <taxon>Murinocardiopsis</taxon>
    </lineage>
</organism>
<keyword evidence="3" id="KW-0472">Membrane</keyword>
<keyword evidence="4" id="KW-0132">Cell division</keyword>
<dbReference type="Pfam" id="PF04977">
    <property type="entry name" value="DivIC"/>
    <property type="match status" value="1"/>
</dbReference>
<evidence type="ECO:0000256" key="2">
    <source>
        <dbReference type="SAM" id="MobiDB-lite"/>
    </source>
</evidence>
<reference evidence="4 5" key="1">
    <citation type="submission" date="2018-03" db="EMBL/GenBank/DDBJ databases">
        <title>Genomic Encyclopedia of Archaeal and Bacterial Type Strains, Phase II (KMG-II): from individual species to whole genera.</title>
        <authorList>
            <person name="Goeker M."/>
        </authorList>
    </citation>
    <scope>NUCLEOTIDE SEQUENCE [LARGE SCALE GENOMIC DNA]</scope>
    <source>
        <strain evidence="4 5">DSM 45312</strain>
    </source>
</reference>
<feature type="region of interest" description="Disordered" evidence="2">
    <location>
        <begin position="139"/>
        <end position="159"/>
    </location>
</feature>
<dbReference type="OrthoDB" id="5187715at2"/>